<keyword evidence="3" id="KW-1185">Reference proteome</keyword>
<sequence>MSALSPMKIPNISSLLNSTLSQPTSTMAASGPKATSSGGNLTPYYNDEEASRPRSGSDGPSAHRSVTVSHHPHGHGPPSGAYRSPVAKMFDSVFGSGRNRSNSLAASTANEDHRRKIVVQRNSCSDLSSTNVCPKFIQKPEYCIDSNQSPYDAWNL</sequence>
<name>A0A7R9BPK7_9CRUS</name>
<reference evidence="2" key="1">
    <citation type="submission" date="2020-11" db="EMBL/GenBank/DDBJ databases">
        <authorList>
            <person name="Tran Van P."/>
        </authorList>
    </citation>
    <scope>NUCLEOTIDE SEQUENCE</scope>
</reference>
<feature type="compositionally biased region" description="Polar residues" evidence="1">
    <location>
        <begin position="15"/>
        <end position="40"/>
    </location>
</feature>
<dbReference type="EMBL" id="CAJPEX010001112">
    <property type="protein sequence ID" value="CAG0918257.1"/>
    <property type="molecule type" value="Genomic_DNA"/>
</dbReference>
<organism evidence="2">
    <name type="scientific">Notodromas monacha</name>
    <dbReference type="NCBI Taxonomy" id="399045"/>
    <lineage>
        <taxon>Eukaryota</taxon>
        <taxon>Metazoa</taxon>
        <taxon>Ecdysozoa</taxon>
        <taxon>Arthropoda</taxon>
        <taxon>Crustacea</taxon>
        <taxon>Oligostraca</taxon>
        <taxon>Ostracoda</taxon>
        <taxon>Podocopa</taxon>
        <taxon>Podocopida</taxon>
        <taxon>Cypridocopina</taxon>
        <taxon>Cypridoidea</taxon>
        <taxon>Cyprididae</taxon>
        <taxon>Notodromas</taxon>
    </lineage>
</organism>
<evidence type="ECO:0000256" key="1">
    <source>
        <dbReference type="SAM" id="MobiDB-lite"/>
    </source>
</evidence>
<protein>
    <submittedName>
        <fullName evidence="2">Uncharacterized protein</fullName>
    </submittedName>
</protein>
<evidence type="ECO:0000313" key="3">
    <source>
        <dbReference type="Proteomes" id="UP000678499"/>
    </source>
</evidence>
<dbReference type="AlphaFoldDB" id="A0A7R9BPK7"/>
<feature type="compositionally biased region" description="Polar residues" evidence="1">
    <location>
        <begin position="98"/>
        <end position="109"/>
    </location>
</feature>
<proteinExistence type="predicted"/>
<dbReference type="EMBL" id="OA883149">
    <property type="protein sequence ID" value="CAD7278105.1"/>
    <property type="molecule type" value="Genomic_DNA"/>
</dbReference>
<accession>A0A7R9BPK7</accession>
<gene>
    <name evidence="2" type="ORF">NMOB1V02_LOCUS5817</name>
</gene>
<dbReference type="Proteomes" id="UP000678499">
    <property type="component" value="Unassembled WGS sequence"/>
</dbReference>
<evidence type="ECO:0000313" key="2">
    <source>
        <dbReference type="EMBL" id="CAD7278105.1"/>
    </source>
</evidence>
<feature type="region of interest" description="Disordered" evidence="1">
    <location>
        <begin position="15"/>
        <end position="112"/>
    </location>
</feature>